<name>A0A8J6C2H4_ELECQ</name>
<protein>
    <submittedName>
        <fullName evidence="1">Uncharacterized protein</fullName>
    </submittedName>
</protein>
<keyword evidence="2" id="KW-1185">Reference proteome</keyword>
<gene>
    <name evidence="1" type="ORF">GDO78_018446</name>
</gene>
<sequence length="94" mass="10200">MANDVFTSSMKWPGNSASACVLYTSVPVLFSRAPLVLPICSILHRTSIMMADCRPCHQSGQETTIDFPYYGLMVTGLSAVSTIVRMSPSLTHCV</sequence>
<dbReference type="EMBL" id="WNTK01031165">
    <property type="protein sequence ID" value="KAG9461002.1"/>
    <property type="molecule type" value="Genomic_DNA"/>
</dbReference>
<dbReference type="Proteomes" id="UP000770717">
    <property type="component" value="Unassembled WGS sequence"/>
</dbReference>
<evidence type="ECO:0000313" key="1">
    <source>
        <dbReference type="EMBL" id="KAG9461002.1"/>
    </source>
</evidence>
<organism evidence="1 2">
    <name type="scientific">Eleutherodactylus coqui</name>
    <name type="common">Puerto Rican coqui</name>
    <dbReference type="NCBI Taxonomy" id="57060"/>
    <lineage>
        <taxon>Eukaryota</taxon>
        <taxon>Metazoa</taxon>
        <taxon>Chordata</taxon>
        <taxon>Craniata</taxon>
        <taxon>Vertebrata</taxon>
        <taxon>Euteleostomi</taxon>
        <taxon>Amphibia</taxon>
        <taxon>Batrachia</taxon>
        <taxon>Anura</taxon>
        <taxon>Neobatrachia</taxon>
        <taxon>Hyloidea</taxon>
        <taxon>Eleutherodactylidae</taxon>
        <taxon>Eleutherodactylinae</taxon>
        <taxon>Eleutherodactylus</taxon>
        <taxon>Eleutherodactylus</taxon>
    </lineage>
</organism>
<comment type="caution">
    <text evidence="1">The sequence shown here is derived from an EMBL/GenBank/DDBJ whole genome shotgun (WGS) entry which is preliminary data.</text>
</comment>
<accession>A0A8J6C2H4</accession>
<evidence type="ECO:0000313" key="2">
    <source>
        <dbReference type="Proteomes" id="UP000770717"/>
    </source>
</evidence>
<reference evidence="1" key="1">
    <citation type="thesis" date="2020" institute="ProQuest LLC" country="789 East Eisenhower Parkway, Ann Arbor, MI, USA">
        <title>Comparative Genomics and Chromosome Evolution.</title>
        <authorList>
            <person name="Mudd A.B."/>
        </authorList>
    </citation>
    <scope>NUCLEOTIDE SEQUENCE</scope>
    <source>
        <strain evidence="1">HN-11 Male</strain>
        <tissue evidence="1">Kidney and liver</tissue>
    </source>
</reference>
<dbReference type="AlphaFoldDB" id="A0A8J6C2H4"/>
<proteinExistence type="predicted"/>